<proteinExistence type="predicted"/>
<reference evidence="1" key="1">
    <citation type="submission" date="2020-08" db="EMBL/GenBank/DDBJ databases">
        <title>Spodoptera exigua strain:BAW_Kor-Di-RS1 Genome sequencing and assembly.</title>
        <authorList>
            <person name="Kim J."/>
            <person name="Nam H.Y."/>
            <person name="Kwon M."/>
            <person name="Choi J.H."/>
            <person name="Cho S.R."/>
            <person name="Kim G.-H."/>
        </authorList>
    </citation>
    <scope>NUCLEOTIDE SEQUENCE</scope>
    <source>
        <strain evidence="1">BAW_Kor-Di-RS1</strain>
        <tissue evidence="1">Whole-body</tissue>
    </source>
</reference>
<evidence type="ECO:0000313" key="1">
    <source>
        <dbReference type="EMBL" id="KAF9420924.1"/>
    </source>
</evidence>
<dbReference type="Proteomes" id="UP000648187">
    <property type="component" value="Unassembled WGS sequence"/>
</dbReference>
<organism evidence="1 2">
    <name type="scientific">Spodoptera exigua</name>
    <name type="common">Beet armyworm</name>
    <name type="synonym">Noctua fulgens</name>
    <dbReference type="NCBI Taxonomy" id="7107"/>
    <lineage>
        <taxon>Eukaryota</taxon>
        <taxon>Metazoa</taxon>
        <taxon>Ecdysozoa</taxon>
        <taxon>Arthropoda</taxon>
        <taxon>Hexapoda</taxon>
        <taxon>Insecta</taxon>
        <taxon>Pterygota</taxon>
        <taxon>Neoptera</taxon>
        <taxon>Endopterygota</taxon>
        <taxon>Lepidoptera</taxon>
        <taxon>Glossata</taxon>
        <taxon>Ditrysia</taxon>
        <taxon>Noctuoidea</taxon>
        <taxon>Noctuidae</taxon>
        <taxon>Amphipyrinae</taxon>
        <taxon>Spodoptera</taxon>
    </lineage>
</organism>
<accession>A0A835GP92</accession>
<dbReference type="EMBL" id="JACKWZ010000027">
    <property type="protein sequence ID" value="KAF9420924.1"/>
    <property type="molecule type" value="Genomic_DNA"/>
</dbReference>
<keyword evidence="2" id="KW-1185">Reference proteome</keyword>
<dbReference type="AlphaFoldDB" id="A0A835GP92"/>
<sequence length="256" mass="28255">MLDHMSPRHPRLVFCSTKLCGFIADDQTPTAGHFEPDLVQMFHTPKNMVNTRRTAKKDEEQMEVQPSIQKVPALPTNEEQQPNEDILRRAKLFFFLKRSSSSSVIARKKRLELEATQAKAKIEIDLIEKQLAANLAEIDDECSVQSDHTNKDVEEWLERSHRELEAEPVRDRGQMKVVHCSPAAQNAGTNDVAFKTSGQAPGSSLEKVGIGDDNCLDGDDGVSDTGADCRRGAPIVLAPVCAAHFAHRGDAALFGI</sequence>
<name>A0A835GP92_SPOEX</name>
<gene>
    <name evidence="1" type="ORF">HW555_002907</name>
</gene>
<protein>
    <submittedName>
        <fullName evidence="1">Uncharacterized protein</fullName>
    </submittedName>
</protein>
<comment type="caution">
    <text evidence="1">The sequence shown here is derived from an EMBL/GenBank/DDBJ whole genome shotgun (WGS) entry which is preliminary data.</text>
</comment>
<evidence type="ECO:0000313" key="2">
    <source>
        <dbReference type="Proteomes" id="UP000648187"/>
    </source>
</evidence>